<gene>
    <name evidence="1" type="ORF">LSALG_LOCUS3528</name>
</gene>
<accession>A0AA35V667</accession>
<evidence type="ECO:0000313" key="1">
    <source>
        <dbReference type="EMBL" id="CAI9262808.1"/>
    </source>
</evidence>
<dbReference type="Proteomes" id="UP001177003">
    <property type="component" value="Chromosome 0"/>
</dbReference>
<organism evidence="1 2">
    <name type="scientific">Lactuca saligna</name>
    <name type="common">Willowleaf lettuce</name>
    <dbReference type="NCBI Taxonomy" id="75948"/>
    <lineage>
        <taxon>Eukaryota</taxon>
        <taxon>Viridiplantae</taxon>
        <taxon>Streptophyta</taxon>
        <taxon>Embryophyta</taxon>
        <taxon>Tracheophyta</taxon>
        <taxon>Spermatophyta</taxon>
        <taxon>Magnoliopsida</taxon>
        <taxon>eudicotyledons</taxon>
        <taxon>Gunneridae</taxon>
        <taxon>Pentapetalae</taxon>
        <taxon>asterids</taxon>
        <taxon>campanulids</taxon>
        <taxon>Asterales</taxon>
        <taxon>Asteraceae</taxon>
        <taxon>Cichorioideae</taxon>
        <taxon>Cichorieae</taxon>
        <taxon>Lactucinae</taxon>
        <taxon>Lactuca</taxon>
    </lineage>
</organism>
<evidence type="ECO:0000313" key="2">
    <source>
        <dbReference type="Proteomes" id="UP001177003"/>
    </source>
</evidence>
<dbReference type="EMBL" id="OX465086">
    <property type="protein sequence ID" value="CAI9262808.1"/>
    <property type="molecule type" value="Genomic_DNA"/>
</dbReference>
<keyword evidence="2" id="KW-1185">Reference proteome</keyword>
<dbReference type="AlphaFoldDB" id="A0AA35V667"/>
<reference evidence="1" key="1">
    <citation type="submission" date="2023-04" db="EMBL/GenBank/DDBJ databases">
        <authorList>
            <person name="Vijverberg K."/>
            <person name="Xiong W."/>
            <person name="Schranz E."/>
        </authorList>
    </citation>
    <scope>NUCLEOTIDE SEQUENCE</scope>
</reference>
<sequence>MEEDSNVESEVSNARFSVCNLYDPMPEPSFHVYCHPEHARASTSQILDVGTTAKVTTTRFLRIDEDHDQTRMIIDFLQEDVTTA</sequence>
<name>A0AA35V667_LACSI</name>
<proteinExistence type="predicted"/>
<protein>
    <submittedName>
        <fullName evidence="1">Uncharacterized protein</fullName>
    </submittedName>
</protein>